<evidence type="ECO:0000256" key="1">
    <source>
        <dbReference type="SAM" id="Phobius"/>
    </source>
</evidence>
<proteinExistence type="predicted"/>
<accession>A0A0F8ZEZ1</accession>
<name>A0A0F8ZEZ1_9ZZZZ</name>
<feature type="transmembrane region" description="Helical" evidence="1">
    <location>
        <begin position="46"/>
        <end position="66"/>
    </location>
</feature>
<comment type="caution">
    <text evidence="2">The sequence shown here is derived from an EMBL/GenBank/DDBJ whole genome shotgun (WGS) entry which is preliminary data.</text>
</comment>
<feature type="transmembrane region" description="Helical" evidence="1">
    <location>
        <begin position="78"/>
        <end position="97"/>
    </location>
</feature>
<organism evidence="2">
    <name type="scientific">marine sediment metagenome</name>
    <dbReference type="NCBI Taxonomy" id="412755"/>
    <lineage>
        <taxon>unclassified sequences</taxon>
        <taxon>metagenomes</taxon>
        <taxon>ecological metagenomes</taxon>
    </lineage>
</organism>
<keyword evidence="1" id="KW-1133">Transmembrane helix</keyword>
<dbReference type="EMBL" id="LAZR01060744">
    <property type="protein sequence ID" value="KKK65049.1"/>
    <property type="molecule type" value="Genomic_DNA"/>
</dbReference>
<keyword evidence="1" id="KW-0472">Membrane</keyword>
<protein>
    <submittedName>
        <fullName evidence="2">Uncharacterized protein</fullName>
    </submittedName>
</protein>
<feature type="transmembrane region" description="Helical" evidence="1">
    <location>
        <begin position="12"/>
        <end position="34"/>
    </location>
</feature>
<keyword evidence="1" id="KW-0812">Transmembrane</keyword>
<dbReference type="AlphaFoldDB" id="A0A0F8ZEZ1"/>
<sequence>MKSFKVGKNVFIVSYLILGIITVILIISTFSMLTEYGSNSFFTRELQVLTGFLFFYAVVCLFEVMYGLGIQQDESKGVLKTLIIAFLLNVFTIFAVFEYADMSVLHGSNLGFVMYKTYNYFFISLNLVGFGANLYLIFNRFS</sequence>
<reference evidence="2" key="1">
    <citation type="journal article" date="2015" name="Nature">
        <title>Complex archaea that bridge the gap between prokaryotes and eukaryotes.</title>
        <authorList>
            <person name="Spang A."/>
            <person name="Saw J.H."/>
            <person name="Jorgensen S.L."/>
            <person name="Zaremba-Niedzwiedzka K."/>
            <person name="Martijn J."/>
            <person name="Lind A.E."/>
            <person name="van Eijk R."/>
            <person name="Schleper C."/>
            <person name="Guy L."/>
            <person name="Ettema T.J."/>
        </authorList>
    </citation>
    <scope>NUCLEOTIDE SEQUENCE</scope>
</reference>
<evidence type="ECO:0000313" key="2">
    <source>
        <dbReference type="EMBL" id="KKK65049.1"/>
    </source>
</evidence>
<gene>
    <name evidence="2" type="ORF">LCGC14_2978060</name>
</gene>
<feature type="transmembrane region" description="Helical" evidence="1">
    <location>
        <begin position="117"/>
        <end position="138"/>
    </location>
</feature>